<dbReference type="Proteomes" id="UP000230423">
    <property type="component" value="Unassembled WGS sequence"/>
</dbReference>
<feature type="compositionally biased region" description="Low complexity" evidence="1">
    <location>
        <begin position="234"/>
        <end position="245"/>
    </location>
</feature>
<feature type="region of interest" description="Disordered" evidence="1">
    <location>
        <begin position="173"/>
        <end position="193"/>
    </location>
</feature>
<dbReference type="AlphaFoldDB" id="A0A2G9TVE4"/>
<protein>
    <submittedName>
        <fullName evidence="2">Uncharacterized protein</fullName>
    </submittedName>
</protein>
<keyword evidence="3" id="KW-1185">Reference proteome</keyword>
<evidence type="ECO:0000313" key="3">
    <source>
        <dbReference type="Proteomes" id="UP000230423"/>
    </source>
</evidence>
<evidence type="ECO:0000313" key="2">
    <source>
        <dbReference type="EMBL" id="PIO61996.1"/>
    </source>
</evidence>
<feature type="compositionally biased region" description="Polar residues" evidence="1">
    <location>
        <begin position="39"/>
        <end position="48"/>
    </location>
</feature>
<feature type="compositionally biased region" description="Low complexity" evidence="1">
    <location>
        <begin position="140"/>
        <end position="156"/>
    </location>
</feature>
<evidence type="ECO:0000256" key="1">
    <source>
        <dbReference type="SAM" id="MobiDB-lite"/>
    </source>
</evidence>
<feature type="region of interest" description="Disordered" evidence="1">
    <location>
        <begin position="213"/>
        <end position="245"/>
    </location>
</feature>
<feature type="compositionally biased region" description="Polar residues" evidence="1">
    <location>
        <begin position="21"/>
        <end position="30"/>
    </location>
</feature>
<dbReference type="EMBL" id="KZ352722">
    <property type="protein sequence ID" value="PIO61996.1"/>
    <property type="molecule type" value="Genomic_DNA"/>
</dbReference>
<feature type="region of interest" description="Disordered" evidence="1">
    <location>
        <begin position="119"/>
        <end position="156"/>
    </location>
</feature>
<feature type="compositionally biased region" description="Low complexity" evidence="1">
    <location>
        <begin position="213"/>
        <end position="226"/>
    </location>
</feature>
<feature type="region of interest" description="Disordered" evidence="1">
    <location>
        <begin position="17"/>
        <end position="91"/>
    </location>
</feature>
<name>A0A2G9TVE4_TELCI</name>
<sequence>MCQKTCDACPRPLEDVYSGGFPSQQPTPQLQIPAPVQTPYYNTNQDPFSQPAATFAQPAYQQQQQPSQNTLQYPQQQPSTPLLNPFQPFMTQSGVSSAPSLLDPFNLFNLGALNLGQMSPTPSPFAQPQAGFPATPMANQPLQQPTLAQQQPQQGSFFGQPQQLQYEQQRQDNYNNPNVQQPYQSQQQQVPAAQQPLYQNVYSQQNTNYNLQQQQQRNPQPANKQPLPQYRFNQAQPQQTRTQYQVSHYERFEDHCSTTLPVH</sequence>
<organism evidence="2 3">
    <name type="scientific">Teladorsagia circumcincta</name>
    <name type="common">Brown stomach worm</name>
    <name type="synonym">Ostertagia circumcincta</name>
    <dbReference type="NCBI Taxonomy" id="45464"/>
    <lineage>
        <taxon>Eukaryota</taxon>
        <taxon>Metazoa</taxon>
        <taxon>Ecdysozoa</taxon>
        <taxon>Nematoda</taxon>
        <taxon>Chromadorea</taxon>
        <taxon>Rhabditida</taxon>
        <taxon>Rhabditina</taxon>
        <taxon>Rhabditomorpha</taxon>
        <taxon>Strongyloidea</taxon>
        <taxon>Trichostrongylidae</taxon>
        <taxon>Teladorsagia</taxon>
    </lineage>
</organism>
<feature type="compositionally biased region" description="Low complexity" evidence="1">
    <location>
        <begin position="50"/>
        <end position="78"/>
    </location>
</feature>
<proteinExistence type="predicted"/>
<reference evidence="2 3" key="1">
    <citation type="submission" date="2015-09" db="EMBL/GenBank/DDBJ databases">
        <title>Draft genome of the parasitic nematode Teladorsagia circumcincta isolate WARC Sus (inbred).</title>
        <authorList>
            <person name="Mitreva M."/>
        </authorList>
    </citation>
    <scope>NUCLEOTIDE SEQUENCE [LARGE SCALE GENOMIC DNA]</scope>
    <source>
        <strain evidence="2 3">S</strain>
    </source>
</reference>
<accession>A0A2G9TVE4</accession>
<gene>
    <name evidence="2" type="ORF">TELCIR_16464</name>
</gene>